<gene>
    <name evidence="2" type="primary">DAG1_0</name>
    <name evidence="2" type="ORF">GWK47_005685</name>
</gene>
<proteinExistence type="predicted"/>
<dbReference type="Pfam" id="PF05454">
    <property type="entry name" value="DAG1"/>
    <property type="match status" value="1"/>
</dbReference>
<dbReference type="OrthoDB" id="5990676at2759"/>
<dbReference type="InterPro" id="IPR008465">
    <property type="entry name" value="DAG1_C"/>
</dbReference>
<dbReference type="GO" id="GO:0002009">
    <property type="term" value="P:morphogenesis of an epithelium"/>
    <property type="evidence" value="ECO:0007669"/>
    <property type="project" value="TreeGrafter"/>
</dbReference>
<dbReference type="GO" id="GO:0021675">
    <property type="term" value="P:nerve development"/>
    <property type="evidence" value="ECO:0007669"/>
    <property type="project" value="TreeGrafter"/>
</dbReference>
<evidence type="ECO:0000259" key="1">
    <source>
        <dbReference type="PROSITE" id="PS51699"/>
    </source>
</evidence>
<accession>A0A8J4YHP3</accession>
<protein>
    <submittedName>
        <fullName evidence="2">Dystroglycan</fullName>
    </submittedName>
</protein>
<evidence type="ECO:0000313" key="3">
    <source>
        <dbReference type="Proteomes" id="UP000770661"/>
    </source>
</evidence>
<dbReference type="Proteomes" id="UP000770661">
    <property type="component" value="Unassembled WGS sequence"/>
</dbReference>
<dbReference type="InterPro" id="IPR013783">
    <property type="entry name" value="Ig-like_fold"/>
</dbReference>
<name>A0A8J4YHP3_CHIOP</name>
<organism evidence="2 3">
    <name type="scientific">Chionoecetes opilio</name>
    <name type="common">Atlantic snow crab</name>
    <name type="synonym">Cancer opilio</name>
    <dbReference type="NCBI Taxonomy" id="41210"/>
    <lineage>
        <taxon>Eukaryota</taxon>
        <taxon>Metazoa</taxon>
        <taxon>Ecdysozoa</taxon>
        <taxon>Arthropoda</taxon>
        <taxon>Crustacea</taxon>
        <taxon>Multicrustacea</taxon>
        <taxon>Malacostraca</taxon>
        <taxon>Eumalacostraca</taxon>
        <taxon>Eucarida</taxon>
        <taxon>Decapoda</taxon>
        <taxon>Pleocyemata</taxon>
        <taxon>Brachyura</taxon>
        <taxon>Eubrachyura</taxon>
        <taxon>Majoidea</taxon>
        <taxon>Majidae</taxon>
        <taxon>Chionoecetes</taxon>
    </lineage>
</organism>
<dbReference type="GO" id="GO:0016011">
    <property type="term" value="C:dystroglycan complex"/>
    <property type="evidence" value="ECO:0007669"/>
    <property type="project" value="TreeGrafter"/>
</dbReference>
<dbReference type="PANTHER" id="PTHR21559:SF21">
    <property type="entry name" value="DYSTROGLYCAN 1"/>
    <property type="match status" value="1"/>
</dbReference>
<keyword evidence="3" id="KW-1185">Reference proteome</keyword>
<comment type="caution">
    <text evidence="2">The sequence shown here is derived from an EMBL/GenBank/DDBJ whole genome shotgun (WGS) entry which is preliminary data.</text>
</comment>
<dbReference type="Gene3D" id="2.60.40.10">
    <property type="entry name" value="Immunoglobulins"/>
    <property type="match status" value="1"/>
</dbReference>
<dbReference type="AlphaFoldDB" id="A0A8J4YHP3"/>
<dbReference type="GO" id="GO:0005509">
    <property type="term" value="F:calcium ion binding"/>
    <property type="evidence" value="ECO:0007669"/>
    <property type="project" value="InterPro"/>
</dbReference>
<sequence length="253" mass="28762">MYAFPWTDRGACVPPAHPSDTFEDLEDGDTRHLALAFKSIQGMDVGINSWIQFNADAKELYALPLEKHVGRYGFILEATDSEGKMGMDTVKIHVQQPREGRNYNHRFTAVFMPEKKYDFEFTHALDWQIKVVEKVARLYGDRDTENINVRSISTNPHKVTWTNTTLTNPRSTLCPTDELEAVAEVVVSGDHGMTREIQEAFEPEFLLKRVHVHYMGHCEVLRPSKPAAPRPPVSSPGKSCTPKCSWVMRCWGL</sequence>
<dbReference type="InterPro" id="IPR030398">
    <property type="entry name" value="SEA_DG_dom"/>
</dbReference>
<dbReference type="EMBL" id="JACEEZ010008581">
    <property type="protein sequence ID" value="KAG0723144.1"/>
    <property type="molecule type" value="Genomic_DNA"/>
</dbReference>
<dbReference type="SUPFAM" id="SSF49313">
    <property type="entry name" value="Cadherin-like"/>
    <property type="match status" value="1"/>
</dbReference>
<reference evidence="2" key="1">
    <citation type="submission" date="2020-07" db="EMBL/GenBank/DDBJ databases">
        <title>The High-quality genome of the commercially important snow crab, Chionoecetes opilio.</title>
        <authorList>
            <person name="Jeong J.-H."/>
            <person name="Ryu S."/>
        </authorList>
    </citation>
    <scope>NUCLEOTIDE SEQUENCE</scope>
    <source>
        <strain evidence="2">MADBK_172401_WGS</strain>
        <tissue evidence="2">Digestive gland</tissue>
    </source>
</reference>
<dbReference type="PROSITE" id="PS51699">
    <property type="entry name" value="SEA_DG"/>
    <property type="match status" value="1"/>
</dbReference>
<feature type="domain" description="Peptidase S72" evidence="1">
    <location>
        <begin position="102"/>
        <end position="217"/>
    </location>
</feature>
<dbReference type="InterPro" id="IPR015919">
    <property type="entry name" value="Cadherin-like_sf"/>
</dbReference>
<dbReference type="PANTHER" id="PTHR21559">
    <property type="entry name" value="DYSTROGLYCAN-RELATED"/>
    <property type="match status" value="1"/>
</dbReference>
<dbReference type="GO" id="GO:0042383">
    <property type="term" value="C:sarcolemma"/>
    <property type="evidence" value="ECO:0007669"/>
    <property type="project" value="TreeGrafter"/>
</dbReference>
<dbReference type="GO" id="GO:0007411">
    <property type="term" value="P:axon guidance"/>
    <property type="evidence" value="ECO:0007669"/>
    <property type="project" value="TreeGrafter"/>
</dbReference>
<evidence type="ECO:0000313" key="2">
    <source>
        <dbReference type="EMBL" id="KAG0723144.1"/>
    </source>
</evidence>
<dbReference type="GO" id="GO:0043236">
    <property type="term" value="F:laminin binding"/>
    <property type="evidence" value="ECO:0007669"/>
    <property type="project" value="TreeGrafter"/>
</dbReference>